<evidence type="ECO:0000256" key="2">
    <source>
        <dbReference type="ARBA" id="ARBA00011903"/>
    </source>
</evidence>
<comment type="similarity">
    <text evidence="1">Belongs to the CpsD/CapB family.</text>
</comment>
<dbReference type="InterPro" id="IPR027417">
    <property type="entry name" value="P-loop_NTPase"/>
</dbReference>
<dbReference type="GO" id="GO:0005524">
    <property type="term" value="F:ATP binding"/>
    <property type="evidence" value="ECO:0007669"/>
    <property type="project" value="UniProtKB-KW"/>
</dbReference>
<reference evidence="10 11" key="1">
    <citation type="journal article" date="2015" name="Stand. Genomic Sci.">
        <title>Genomic Encyclopedia of Bacterial and Archaeal Type Strains, Phase III: the genomes of soil and plant-associated and newly described type strains.</title>
        <authorList>
            <person name="Whitman W.B."/>
            <person name="Woyke T."/>
            <person name="Klenk H.P."/>
            <person name="Zhou Y."/>
            <person name="Lilburn T.G."/>
            <person name="Beck B.J."/>
            <person name="De Vos P."/>
            <person name="Vandamme P."/>
            <person name="Eisen J.A."/>
            <person name="Garrity G."/>
            <person name="Hugenholtz P."/>
            <person name="Kyrpides N.C."/>
        </authorList>
    </citation>
    <scope>NUCLEOTIDE SEQUENCE [LARGE SCALE GENOMIC DNA]</scope>
    <source>
        <strain evidence="10 11">CV53</strain>
    </source>
</reference>
<evidence type="ECO:0000313" key="10">
    <source>
        <dbReference type="EMBL" id="TCN22182.1"/>
    </source>
</evidence>
<dbReference type="AlphaFoldDB" id="A0A4R2B7Y2"/>
<dbReference type="CDD" id="cd05387">
    <property type="entry name" value="BY-kinase"/>
    <property type="match status" value="1"/>
</dbReference>
<keyword evidence="4" id="KW-0547">Nucleotide-binding</keyword>
<gene>
    <name evidence="10" type="ORF">EV146_11118</name>
</gene>
<feature type="domain" description="AAA" evidence="9">
    <location>
        <begin position="51"/>
        <end position="189"/>
    </location>
</feature>
<keyword evidence="7" id="KW-0829">Tyrosine-protein kinase</keyword>
<proteinExistence type="inferred from homology"/>
<dbReference type="SUPFAM" id="SSF52540">
    <property type="entry name" value="P-loop containing nucleoside triphosphate hydrolases"/>
    <property type="match status" value="1"/>
</dbReference>
<evidence type="ECO:0000256" key="5">
    <source>
        <dbReference type="ARBA" id="ARBA00022777"/>
    </source>
</evidence>
<dbReference type="PANTHER" id="PTHR32309:SF13">
    <property type="entry name" value="FERRIC ENTEROBACTIN TRANSPORT PROTEIN FEPE"/>
    <property type="match status" value="1"/>
</dbReference>
<accession>A0A4R2B7Y2</accession>
<keyword evidence="6" id="KW-0067">ATP-binding</keyword>
<comment type="catalytic activity">
    <reaction evidence="8">
        <text>L-tyrosyl-[protein] + ATP = O-phospho-L-tyrosyl-[protein] + ADP + H(+)</text>
        <dbReference type="Rhea" id="RHEA:10596"/>
        <dbReference type="Rhea" id="RHEA-COMP:10136"/>
        <dbReference type="Rhea" id="RHEA-COMP:20101"/>
        <dbReference type="ChEBI" id="CHEBI:15378"/>
        <dbReference type="ChEBI" id="CHEBI:30616"/>
        <dbReference type="ChEBI" id="CHEBI:46858"/>
        <dbReference type="ChEBI" id="CHEBI:61978"/>
        <dbReference type="ChEBI" id="CHEBI:456216"/>
        <dbReference type="EC" id="2.7.10.2"/>
    </reaction>
</comment>
<evidence type="ECO:0000256" key="7">
    <source>
        <dbReference type="ARBA" id="ARBA00023137"/>
    </source>
</evidence>
<comment type="caution">
    <text evidence="10">The sequence shown here is derived from an EMBL/GenBank/DDBJ whole genome shotgun (WGS) entry which is preliminary data.</text>
</comment>
<dbReference type="GO" id="GO:0004715">
    <property type="term" value="F:non-membrane spanning protein tyrosine kinase activity"/>
    <property type="evidence" value="ECO:0007669"/>
    <property type="project" value="UniProtKB-EC"/>
</dbReference>
<dbReference type="InterPro" id="IPR050445">
    <property type="entry name" value="Bact_polysacc_biosynth/exp"/>
</dbReference>
<dbReference type="EC" id="2.7.10.2" evidence="2"/>
<dbReference type="InterPro" id="IPR005702">
    <property type="entry name" value="Wzc-like_C"/>
</dbReference>
<dbReference type="PANTHER" id="PTHR32309">
    <property type="entry name" value="TYROSINE-PROTEIN KINASE"/>
    <property type="match status" value="1"/>
</dbReference>
<dbReference type="NCBIfam" id="TIGR01007">
    <property type="entry name" value="eps_fam"/>
    <property type="match status" value="1"/>
</dbReference>
<keyword evidence="11" id="KW-1185">Reference proteome</keyword>
<evidence type="ECO:0000313" key="11">
    <source>
        <dbReference type="Proteomes" id="UP000295689"/>
    </source>
</evidence>
<name>A0A4R2B7Y2_9BACI</name>
<dbReference type="InterPro" id="IPR025669">
    <property type="entry name" value="AAA_dom"/>
</dbReference>
<evidence type="ECO:0000256" key="1">
    <source>
        <dbReference type="ARBA" id="ARBA00007316"/>
    </source>
</evidence>
<evidence type="ECO:0000256" key="4">
    <source>
        <dbReference type="ARBA" id="ARBA00022741"/>
    </source>
</evidence>
<evidence type="ECO:0000256" key="3">
    <source>
        <dbReference type="ARBA" id="ARBA00022679"/>
    </source>
</evidence>
<keyword evidence="3" id="KW-0808">Transferase</keyword>
<organism evidence="10 11">
    <name type="scientific">Mesobacillus foraminis</name>
    <dbReference type="NCBI Taxonomy" id="279826"/>
    <lineage>
        <taxon>Bacteria</taxon>
        <taxon>Bacillati</taxon>
        <taxon>Bacillota</taxon>
        <taxon>Bacilli</taxon>
        <taxon>Bacillales</taxon>
        <taxon>Bacillaceae</taxon>
        <taxon>Mesobacillus</taxon>
    </lineage>
</organism>
<evidence type="ECO:0000256" key="8">
    <source>
        <dbReference type="ARBA" id="ARBA00051245"/>
    </source>
</evidence>
<evidence type="ECO:0000259" key="9">
    <source>
        <dbReference type="Pfam" id="PF13614"/>
    </source>
</evidence>
<dbReference type="RefSeq" id="WP_132009822.1">
    <property type="nucleotide sequence ID" value="NZ_JABUHM010000013.1"/>
</dbReference>
<evidence type="ECO:0000256" key="6">
    <source>
        <dbReference type="ARBA" id="ARBA00022840"/>
    </source>
</evidence>
<dbReference type="EMBL" id="SLVV01000011">
    <property type="protein sequence ID" value="TCN22182.1"/>
    <property type="molecule type" value="Genomic_DNA"/>
</dbReference>
<dbReference type="Proteomes" id="UP000295689">
    <property type="component" value="Unassembled WGS sequence"/>
</dbReference>
<protein>
    <recommendedName>
        <fullName evidence="2">non-specific protein-tyrosine kinase</fullName>
        <ecNumber evidence="2">2.7.10.2</ecNumber>
    </recommendedName>
</protein>
<dbReference type="Pfam" id="PF13614">
    <property type="entry name" value="AAA_31"/>
    <property type="match status" value="1"/>
</dbReference>
<dbReference type="Gene3D" id="3.40.50.300">
    <property type="entry name" value="P-loop containing nucleotide triphosphate hydrolases"/>
    <property type="match status" value="1"/>
</dbReference>
<keyword evidence="5" id="KW-0418">Kinase</keyword>
<sequence>MLLSKRKIATRQRRNLVTYSNPDSLIAEQFREIRTNISFVTKKGKCPVLLITSPAGGEGKSTTAANLAVSMASQKENVLLIDANLREPALDYIFKISHSVGLTDVLVGKASLEDAAYRTEIGRLEILTAGISPKNPTEILESERMKDLLQEAMTKYDVILIDSPGVLKVADSRVLANKCDGVILVVSSSSTGHEKAWEAKKALEFAQANIVGVIINEMK</sequence>
<dbReference type="GO" id="GO:0005886">
    <property type="term" value="C:plasma membrane"/>
    <property type="evidence" value="ECO:0007669"/>
    <property type="project" value="TreeGrafter"/>
</dbReference>